<protein>
    <submittedName>
        <fullName evidence="1">Uncharacterized protein</fullName>
    </submittedName>
</protein>
<dbReference type="AlphaFoldDB" id="A0A0G1ETI7"/>
<sequence>MTETAAQKPTNDDNKLILTNSLITREELDEFKAIALKEHGVDLTDEEAFEQATALLRLFDILLEKKLATRRNRVNINTTQK</sequence>
<dbReference type="Proteomes" id="UP000034050">
    <property type="component" value="Unassembled WGS sequence"/>
</dbReference>
<accession>A0A0G1ETI7</accession>
<organism evidence="1 2">
    <name type="scientific">Candidatus Gottesmanbacteria bacterium GW2011_GWB1_43_11</name>
    <dbReference type="NCBI Taxonomy" id="1618446"/>
    <lineage>
        <taxon>Bacteria</taxon>
        <taxon>Candidatus Gottesmaniibacteriota</taxon>
    </lineage>
</organism>
<dbReference type="EMBL" id="LCFD01000011">
    <property type="protein sequence ID" value="KKS86401.1"/>
    <property type="molecule type" value="Genomic_DNA"/>
</dbReference>
<name>A0A0G1ETI7_9BACT</name>
<gene>
    <name evidence="1" type="ORF">UV61_C0011G0049</name>
</gene>
<reference evidence="1 2" key="1">
    <citation type="journal article" date="2015" name="Nature">
        <title>rRNA introns, odd ribosomes, and small enigmatic genomes across a large radiation of phyla.</title>
        <authorList>
            <person name="Brown C.T."/>
            <person name="Hug L.A."/>
            <person name="Thomas B.C."/>
            <person name="Sharon I."/>
            <person name="Castelle C.J."/>
            <person name="Singh A."/>
            <person name="Wilkins M.J."/>
            <person name="Williams K.H."/>
            <person name="Banfield J.F."/>
        </authorList>
    </citation>
    <scope>NUCLEOTIDE SEQUENCE [LARGE SCALE GENOMIC DNA]</scope>
</reference>
<evidence type="ECO:0000313" key="2">
    <source>
        <dbReference type="Proteomes" id="UP000034050"/>
    </source>
</evidence>
<proteinExistence type="predicted"/>
<evidence type="ECO:0000313" key="1">
    <source>
        <dbReference type="EMBL" id="KKS86401.1"/>
    </source>
</evidence>
<comment type="caution">
    <text evidence="1">The sequence shown here is derived from an EMBL/GenBank/DDBJ whole genome shotgun (WGS) entry which is preliminary data.</text>
</comment>